<dbReference type="KEGG" id="smam:Mal15_44500"/>
<dbReference type="Proteomes" id="UP000321353">
    <property type="component" value="Chromosome"/>
</dbReference>
<accession>A0A5B9MIV3</accession>
<gene>
    <name evidence="1" type="ORF">Mal15_44500</name>
</gene>
<dbReference type="EMBL" id="CP036264">
    <property type="protein sequence ID" value="QEG00380.1"/>
    <property type="molecule type" value="Genomic_DNA"/>
</dbReference>
<dbReference type="AlphaFoldDB" id="A0A5B9MIV3"/>
<evidence type="ECO:0000313" key="1">
    <source>
        <dbReference type="EMBL" id="QEG00380.1"/>
    </source>
</evidence>
<proteinExistence type="predicted"/>
<evidence type="ECO:0000313" key="2">
    <source>
        <dbReference type="Proteomes" id="UP000321353"/>
    </source>
</evidence>
<sequence>MHHTPTPIPTGVCPPPIPTGDTALSFCWQNGRGVRLNRAVSPKSAIPRKGPRMAACPHGSPAAFHPWVRLAIRGLILIPVLGSVPGGVTWRERWSKNGLVKKWCRFVADFLPTQSFDPAFHGRGHGMDCFATTNRAASACNVPCPRRILMRGNRSACEGRRQGKRLKRRGAENADDDALNFSLCVLCDSAIQNHLRVAPIAPRRVQSRK</sequence>
<protein>
    <submittedName>
        <fullName evidence="1">Uncharacterized protein</fullName>
    </submittedName>
</protein>
<name>A0A5B9MIV3_9BACT</name>
<reference evidence="1 2" key="1">
    <citation type="submission" date="2019-02" db="EMBL/GenBank/DDBJ databases">
        <title>Planctomycetal bacteria perform biofilm scaping via a novel small molecule.</title>
        <authorList>
            <person name="Jeske O."/>
            <person name="Boedeker C."/>
            <person name="Wiegand S."/>
            <person name="Breitling P."/>
            <person name="Kallscheuer N."/>
            <person name="Jogler M."/>
            <person name="Rohde M."/>
            <person name="Petersen J."/>
            <person name="Medema M.H."/>
            <person name="Surup F."/>
            <person name="Jogler C."/>
        </authorList>
    </citation>
    <scope>NUCLEOTIDE SEQUENCE [LARGE SCALE GENOMIC DNA]</scope>
    <source>
        <strain evidence="1 2">Mal15</strain>
    </source>
</reference>
<keyword evidence="2" id="KW-1185">Reference proteome</keyword>
<organism evidence="1 2">
    <name type="scientific">Stieleria maiorica</name>
    <dbReference type="NCBI Taxonomy" id="2795974"/>
    <lineage>
        <taxon>Bacteria</taxon>
        <taxon>Pseudomonadati</taxon>
        <taxon>Planctomycetota</taxon>
        <taxon>Planctomycetia</taxon>
        <taxon>Pirellulales</taxon>
        <taxon>Pirellulaceae</taxon>
        <taxon>Stieleria</taxon>
    </lineage>
</organism>